<dbReference type="Proteomes" id="UP000298774">
    <property type="component" value="Chromosome"/>
</dbReference>
<reference evidence="1 4" key="2">
    <citation type="submission" date="2023-11" db="EMBL/GenBank/DDBJ databases">
        <title>MicrobeMod: A computational toolkit for identifying prokaryotic methylation and restriction-modification with nanopore sequencing.</title>
        <authorList>
            <person name="Crits-Christoph A."/>
            <person name="Kang S.C."/>
            <person name="Lee H."/>
            <person name="Ostrov N."/>
        </authorList>
    </citation>
    <scope>NUCLEOTIDE SEQUENCE [LARGE SCALE GENOMIC DNA]</scope>
    <source>
        <strain evidence="1 4">ATCC 29145</strain>
    </source>
</reference>
<evidence type="ECO:0000313" key="3">
    <source>
        <dbReference type="Proteomes" id="UP000298774"/>
    </source>
</evidence>
<dbReference type="AlphaFoldDB" id="A0A0P0EC12"/>
<dbReference type="EMBL" id="JAWXYC010000004">
    <property type="protein sequence ID" value="MDX5953731.1"/>
    <property type="molecule type" value="Genomic_DNA"/>
</dbReference>
<evidence type="ECO:0000313" key="2">
    <source>
        <dbReference type="EMBL" id="QCO10060.1"/>
    </source>
</evidence>
<protein>
    <submittedName>
        <fullName evidence="2">Uncharacterized protein</fullName>
    </submittedName>
</protein>
<sequence>MTAGDNEKFEQFAAILTTELLDRTRKSLELLTPEEQPAAKLPFALTPSFQEIYAELVRVGIFPVLLSRRPVRAIVGDVDWPRDGRDYLLTVLDDRSNAVFTAWDYAWDALWDERKVGSDSGGSAPAKKKGFFASLFGRKADKPERKSSEQGAEGDVMAGLYTMLNEQAERRGYLPLFHDDIKVLKGLIRVKPARIFQAWKEINQYHHQEFYLSGQDQAKPGVTSDCLQKWHYNLPDRIGEFLVLKAAVDMEFVNKPFLGKYIRQSARTQEEAEKGMPYLATYWKSMKQSAAAQG</sequence>
<dbReference type="RefSeq" id="WP_035673066.1">
    <property type="nucleotide sequence ID" value="NZ_CP012914.1"/>
</dbReference>
<gene>
    <name evidence="2" type="ORF">D3868_00380</name>
    <name evidence="1" type="ORF">SIM66_21385</name>
</gene>
<dbReference type="KEGG" id="abf:AMK58_06210"/>
<dbReference type="GeneID" id="56448429"/>
<dbReference type="Proteomes" id="UP001277471">
    <property type="component" value="Unassembled WGS sequence"/>
</dbReference>
<evidence type="ECO:0000313" key="1">
    <source>
        <dbReference type="EMBL" id="MDX5953731.1"/>
    </source>
</evidence>
<evidence type="ECO:0000313" key="4">
    <source>
        <dbReference type="Proteomes" id="UP001277471"/>
    </source>
</evidence>
<reference evidence="2 3" key="1">
    <citation type="submission" date="2018-09" db="EMBL/GenBank/DDBJ databases">
        <title>Whole genome based analysis of evolution and adaptive divergence in Indian and Brazilian strains of Azospirillum brasilense.</title>
        <authorList>
            <person name="Singh C."/>
            <person name="Tripathi A.K."/>
        </authorList>
    </citation>
    <scope>NUCLEOTIDE SEQUENCE [LARGE SCALE GENOMIC DNA]</scope>
    <source>
        <strain evidence="2 3">MTCC4038</strain>
    </source>
</reference>
<dbReference type="EMBL" id="CP032339">
    <property type="protein sequence ID" value="QCO10060.1"/>
    <property type="molecule type" value="Genomic_DNA"/>
</dbReference>
<organism evidence="2 3">
    <name type="scientific">Azospirillum brasilense</name>
    <dbReference type="NCBI Taxonomy" id="192"/>
    <lineage>
        <taxon>Bacteria</taxon>
        <taxon>Pseudomonadati</taxon>
        <taxon>Pseudomonadota</taxon>
        <taxon>Alphaproteobacteria</taxon>
        <taxon>Rhodospirillales</taxon>
        <taxon>Azospirillaceae</taxon>
        <taxon>Azospirillum</taxon>
    </lineage>
</organism>
<accession>A0A0P0EC12</accession>
<name>A0A0P0EC12_AZOBR</name>
<keyword evidence="4" id="KW-1185">Reference proteome</keyword>
<proteinExistence type="predicted"/>